<keyword evidence="2" id="KW-1133">Transmembrane helix</keyword>
<keyword evidence="2" id="KW-0472">Membrane</keyword>
<keyword evidence="4" id="KW-1185">Reference proteome</keyword>
<comment type="caution">
    <text evidence="3">The sequence shown here is derived from an EMBL/GenBank/DDBJ whole genome shotgun (WGS) entry which is preliminary data.</text>
</comment>
<dbReference type="EMBL" id="SHLA01000001">
    <property type="protein sequence ID" value="RZU62848.1"/>
    <property type="molecule type" value="Genomic_DNA"/>
</dbReference>
<dbReference type="RefSeq" id="WP_130451361.1">
    <property type="nucleotide sequence ID" value="NZ_SHLA01000001.1"/>
</dbReference>
<keyword evidence="2" id="KW-0812">Transmembrane</keyword>
<feature type="transmembrane region" description="Helical" evidence="2">
    <location>
        <begin position="78"/>
        <end position="97"/>
    </location>
</feature>
<accession>A0A4Q8AF25</accession>
<dbReference type="AlphaFoldDB" id="A0A4Q8AF25"/>
<organism evidence="3 4">
    <name type="scientific">Zhihengliuella halotolerans</name>
    <dbReference type="NCBI Taxonomy" id="370736"/>
    <lineage>
        <taxon>Bacteria</taxon>
        <taxon>Bacillati</taxon>
        <taxon>Actinomycetota</taxon>
        <taxon>Actinomycetes</taxon>
        <taxon>Micrococcales</taxon>
        <taxon>Micrococcaceae</taxon>
        <taxon>Zhihengliuella</taxon>
    </lineage>
</organism>
<dbReference type="Proteomes" id="UP000292685">
    <property type="component" value="Unassembled WGS sequence"/>
</dbReference>
<proteinExistence type="predicted"/>
<feature type="region of interest" description="Disordered" evidence="1">
    <location>
        <begin position="102"/>
        <end position="144"/>
    </location>
</feature>
<evidence type="ECO:0000256" key="1">
    <source>
        <dbReference type="SAM" id="MobiDB-lite"/>
    </source>
</evidence>
<protein>
    <submittedName>
        <fullName evidence="3">Uncharacterized protein</fullName>
    </submittedName>
</protein>
<gene>
    <name evidence="3" type="ORF">EV380_2453</name>
</gene>
<feature type="compositionally biased region" description="Low complexity" evidence="1">
    <location>
        <begin position="123"/>
        <end position="144"/>
    </location>
</feature>
<reference evidence="3 4" key="1">
    <citation type="submission" date="2019-02" db="EMBL/GenBank/DDBJ databases">
        <title>Sequencing the genomes of 1000 actinobacteria strains.</title>
        <authorList>
            <person name="Klenk H.-P."/>
        </authorList>
    </citation>
    <scope>NUCLEOTIDE SEQUENCE [LARGE SCALE GENOMIC DNA]</scope>
    <source>
        <strain evidence="3 4">DSM 17364</strain>
    </source>
</reference>
<feature type="transmembrane region" description="Helical" evidence="2">
    <location>
        <begin position="51"/>
        <end position="71"/>
    </location>
</feature>
<evidence type="ECO:0000313" key="3">
    <source>
        <dbReference type="EMBL" id="RZU62848.1"/>
    </source>
</evidence>
<evidence type="ECO:0000256" key="2">
    <source>
        <dbReference type="SAM" id="Phobius"/>
    </source>
</evidence>
<sequence length="144" mass="14254">MAQQINNMPPAPAPGGAHQSKTNAGKGLGIAALVIGIVALVLSWVPIVNNFAAILAVIALVLAIIGLVVAVKKNGSKGLSIAGAIIFVVALVVVFASRASVRAGRPTTKSALTFPQKRPTEPPSASAASSTSPATTTPSGNPGS</sequence>
<name>A0A4Q8AF25_9MICC</name>
<feature type="transmembrane region" description="Helical" evidence="2">
    <location>
        <begin position="27"/>
        <end position="45"/>
    </location>
</feature>
<evidence type="ECO:0000313" key="4">
    <source>
        <dbReference type="Proteomes" id="UP000292685"/>
    </source>
</evidence>
<feature type="region of interest" description="Disordered" evidence="1">
    <location>
        <begin position="1"/>
        <end position="20"/>
    </location>
</feature>